<keyword evidence="1" id="KW-0812">Transmembrane</keyword>
<keyword evidence="1" id="KW-0472">Membrane</keyword>
<dbReference type="Proteomes" id="UP000000466">
    <property type="component" value="Chromosome"/>
</dbReference>
<feature type="domain" description="Uncharacterized protein YyaB-like PH" evidence="2">
    <location>
        <begin position="59"/>
        <end position="129"/>
    </location>
</feature>
<reference evidence="3 4" key="1">
    <citation type="journal article" date="2013" name="Genome Announc.">
        <title>Complete genome sequence of Simiduia agarivorans SA1(T), a marine bacterium able to degrade a variety of polysaccharides.</title>
        <authorList>
            <person name="Lin S.Y."/>
            <person name="Shieh W.Y."/>
            <person name="Chen J.S."/>
            <person name="Tang S.L."/>
        </authorList>
    </citation>
    <scope>NUCLEOTIDE SEQUENCE [LARGE SCALE GENOMIC DNA]</scope>
    <source>
        <strain evidence="4">DSM 21679 / JCM 13881 / BCRC 17597 / SA1</strain>
    </source>
</reference>
<evidence type="ECO:0000256" key="1">
    <source>
        <dbReference type="SAM" id="Phobius"/>
    </source>
</evidence>
<sequence>MKQFNSKVDGLLTVALAAAVAGPLVPVVLEPAPERAEFWIMIAVCLLLAGFIFWLYKGTYYRVDGNQLHVHAGPFSWQIRISEIESVTPSRTLLSGPALSLDRLLIRYSGGKQLVISPADQAAFLAALKQ</sequence>
<dbReference type="eggNOG" id="COG3428">
    <property type="taxonomic scope" value="Bacteria"/>
</dbReference>
<keyword evidence="4" id="KW-1185">Reference proteome</keyword>
<evidence type="ECO:0000313" key="3">
    <source>
        <dbReference type="EMBL" id="AFU99486.1"/>
    </source>
</evidence>
<dbReference type="STRING" id="1117647.M5M_11545"/>
<dbReference type="EMBL" id="CP003746">
    <property type="protein sequence ID" value="AFU99486.1"/>
    <property type="molecule type" value="Genomic_DNA"/>
</dbReference>
<organism evidence="3 4">
    <name type="scientific">Simiduia agarivorans (strain DSM 21679 / JCM 13881 / BCRC 17597 / SA1)</name>
    <dbReference type="NCBI Taxonomy" id="1117647"/>
    <lineage>
        <taxon>Bacteria</taxon>
        <taxon>Pseudomonadati</taxon>
        <taxon>Pseudomonadota</taxon>
        <taxon>Gammaproteobacteria</taxon>
        <taxon>Cellvibrionales</taxon>
        <taxon>Cellvibrionaceae</taxon>
        <taxon>Simiduia</taxon>
    </lineage>
</organism>
<dbReference type="AlphaFoldDB" id="K4KKE6"/>
<proteinExistence type="predicted"/>
<dbReference type="HOGENOM" id="CLU_129146_1_1_6"/>
<dbReference type="OrthoDB" id="6658731at2"/>
<dbReference type="Pfam" id="PF06713">
    <property type="entry name" value="bPH_4"/>
    <property type="match status" value="1"/>
</dbReference>
<dbReference type="KEGG" id="saga:M5M_11545"/>
<dbReference type="RefSeq" id="WP_015047650.1">
    <property type="nucleotide sequence ID" value="NC_018868.3"/>
</dbReference>
<evidence type="ECO:0000313" key="4">
    <source>
        <dbReference type="Proteomes" id="UP000000466"/>
    </source>
</evidence>
<accession>K4KKE6</accession>
<evidence type="ECO:0000259" key="2">
    <source>
        <dbReference type="Pfam" id="PF06713"/>
    </source>
</evidence>
<keyword evidence="1" id="KW-1133">Transmembrane helix</keyword>
<name>K4KKE6_SIMAS</name>
<protein>
    <recommendedName>
        <fullName evidence="2">Uncharacterized protein YyaB-like PH domain-containing protein</fullName>
    </recommendedName>
</protein>
<dbReference type="InterPro" id="IPR009589">
    <property type="entry name" value="PH_YyaB-like"/>
</dbReference>
<feature type="transmembrane region" description="Helical" evidence="1">
    <location>
        <begin position="36"/>
        <end position="56"/>
    </location>
</feature>
<gene>
    <name evidence="3" type="ordered locus">M5M_11545</name>
</gene>
<dbReference type="GO" id="GO:0030153">
    <property type="term" value="P:bacteriocin immunity"/>
    <property type="evidence" value="ECO:0007669"/>
    <property type="project" value="InterPro"/>
</dbReference>